<dbReference type="InterPro" id="IPR014710">
    <property type="entry name" value="RmlC-like_jellyroll"/>
</dbReference>
<name>X1BR70_9ZZZZ</name>
<evidence type="ECO:0000313" key="2">
    <source>
        <dbReference type="EMBL" id="GAG86663.1"/>
    </source>
</evidence>
<dbReference type="EMBL" id="BART01015606">
    <property type="protein sequence ID" value="GAG86663.1"/>
    <property type="molecule type" value="Genomic_DNA"/>
</dbReference>
<feature type="domain" description="Cupin type-2" evidence="1">
    <location>
        <begin position="4"/>
        <end position="67"/>
    </location>
</feature>
<dbReference type="AlphaFoldDB" id="X1BR70"/>
<comment type="caution">
    <text evidence="2">The sequence shown here is derived from an EMBL/GenBank/DDBJ whole genome shotgun (WGS) entry which is preliminary data.</text>
</comment>
<evidence type="ECO:0000259" key="1">
    <source>
        <dbReference type="Pfam" id="PF07883"/>
    </source>
</evidence>
<dbReference type="SUPFAM" id="SSF51182">
    <property type="entry name" value="RmlC-like cupins"/>
    <property type="match status" value="1"/>
</dbReference>
<accession>X1BR70</accession>
<protein>
    <recommendedName>
        <fullName evidence="1">Cupin type-2 domain-containing protein</fullName>
    </recommendedName>
</protein>
<proteinExistence type="predicted"/>
<dbReference type="InterPro" id="IPR013096">
    <property type="entry name" value="Cupin_2"/>
</dbReference>
<dbReference type="InterPro" id="IPR011051">
    <property type="entry name" value="RmlC_Cupin_sf"/>
</dbReference>
<sequence length="81" mass="8932">MKSPGGWIEPGQTPEFDEYTIVLKGTLRVESKGETVDVKQGEAIIVHKGEWVRYGSPLSEGAEYIAVCIPAFSPDTVHRDQ</sequence>
<dbReference type="Pfam" id="PF07883">
    <property type="entry name" value="Cupin_2"/>
    <property type="match status" value="1"/>
</dbReference>
<organism evidence="2">
    <name type="scientific">marine sediment metagenome</name>
    <dbReference type="NCBI Taxonomy" id="412755"/>
    <lineage>
        <taxon>unclassified sequences</taxon>
        <taxon>metagenomes</taxon>
        <taxon>ecological metagenomes</taxon>
    </lineage>
</organism>
<reference evidence="2" key="1">
    <citation type="journal article" date="2014" name="Front. Microbiol.">
        <title>High frequency of phylogenetically diverse reductive dehalogenase-homologous genes in deep subseafloor sedimentary metagenomes.</title>
        <authorList>
            <person name="Kawai M."/>
            <person name="Futagami T."/>
            <person name="Toyoda A."/>
            <person name="Takaki Y."/>
            <person name="Nishi S."/>
            <person name="Hori S."/>
            <person name="Arai W."/>
            <person name="Tsubouchi T."/>
            <person name="Morono Y."/>
            <person name="Uchiyama I."/>
            <person name="Ito T."/>
            <person name="Fujiyama A."/>
            <person name="Inagaki F."/>
            <person name="Takami H."/>
        </authorList>
    </citation>
    <scope>NUCLEOTIDE SEQUENCE</scope>
    <source>
        <strain evidence="2">Expedition CK06-06</strain>
    </source>
</reference>
<gene>
    <name evidence="2" type="ORF">S01H4_30264</name>
</gene>
<dbReference type="Gene3D" id="2.60.120.10">
    <property type="entry name" value="Jelly Rolls"/>
    <property type="match status" value="1"/>
</dbReference>